<sequence length="476" mass="47577">MGYKYTHASFMGPAYAARRGSVMDYAALPPEINSLRIYTGPGSAPMRAAAAAWGAVSAELHAAAASYESVIAELTAQAWRGPSATALARAADLYVAWLAATAAQIDQTTAQANAAAAAYEAAHSATVPPSVVAANRAQLLLLIATNVLGTNTAAIAANEAEYGEMWAQDAAAMYAYAAASAAATGLAPFEEPPRTSNPAGPAGQDAAAASAEATSSSLDVQSLLGQLASGIFGSPQSAAAQVGTAAVVGPAQGIEDIFTLPSLSDIFGLNALSAVALALSAGAWSSASASTREILAEQDQLELVEYEILNAIDLFSPLTPSRPAVPGVGLSAAMGEAFSAGNLSVPVNWAANAPEIRTLSYTKPLVGPGVGAAPAASLAGAGTAFSQMALAGMGGSALAGSVSRGRGGTDAPARVQTPQRAAADAGAGAATGDGDGVPAPTKMGIAAEIREFAELRDRGLISNDEYNEQKMRLLGQ</sequence>
<evidence type="ECO:0000256" key="2">
    <source>
        <dbReference type="SAM" id="MobiDB-lite"/>
    </source>
</evidence>
<dbReference type="PANTHER" id="PTHR46766:SF1">
    <property type="entry name" value="GLUTAMINE-RICH PROTEIN 2"/>
    <property type="match status" value="1"/>
</dbReference>
<dbReference type="SUPFAM" id="SSF140459">
    <property type="entry name" value="PE/PPE dimer-like"/>
    <property type="match status" value="1"/>
</dbReference>
<dbReference type="Pfam" id="PF00823">
    <property type="entry name" value="PPE"/>
    <property type="match status" value="1"/>
</dbReference>
<dbReference type="EMBL" id="AP022609">
    <property type="protein sequence ID" value="BBZ25623.1"/>
    <property type="molecule type" value="Genomic_DNA"/>
</dbReference>
<proteinExistence type="inferred from homology"/>
<reference evidence="6 7" key="1">
    <citation type="journal article" date="2019" name="Emerg. Microbes Infect.">
        <title>Comprehensive subspecies identification of 175 nontuberculous mycobacteria species based on 7547 genomic profiles.</title>
        <authorList>
            <person name="Matsumoto Y."/>
            <person name="Kinjo T."/>
            <person name="Motooka D."/>
            <person name="Nabeya D."/>
            <person name="Jung N."/>
            <person name="Uechi K."/>
            <person name="Horii T."/>
            <person name="Iida T."/>
            <person name="Fujita J."/>
            <person name="Nakamura S."/>
        </authorList>
    </citation>
    <scope>NUCLEOTIDE SEQUENCE [LARGE SCALE GENOMIC DNA]</scope>
    <source>
        <strain evidence="6 7">JCM 13571</strain>
    </source>
</reference>
<dbReference type="AlphaFoldDB" id="A0A7I7X9Q9"/>
<evidence type="ECO:0000313" key="6">
    <source>
        <dbReference type="EMBL" id="BBZ25623.1"/>
    </source>
</evidence>
<evidence type="ECO:0000259" key="4">
    <source>
        <dbReference type="Pfam" id="PF09851"/>
    </source>
</evidence>
<organism evidence="6 7">
    <name type="scientific">Mycolicibacter hiberniae</name>
    <dbReference type="NCBI Taxonomy" id="29314"/>
    <lineage>
        <taxon>Bacteria</taxon>
        <taxon>Bacillati</taxon>
        <taxon>Actinomycetota</taxon>
        <taxon>Actinomycetes</taxon>
        <taxon>Mycobacteriales</taxon>
        <taxon>Mycobacteriaceae</taxon>
        <taxon>Mycolicibacter</taxon>
    </lineage>
</organism>
<evidence type="ECO:0000259" key="3">
    <source>
        <dbReference type="Pfam" id="PF00823"/>
    </source>
</evidence>
<name>A0A7I7X9Q9_9MYCO</name>
<dbReference type="KEGG" id="mhib:MHIB_40410"/>
<accession>A0A7I7X9Q9</accession>
<dbReference type="Pfam" id="PF12484">
    <property type="entry name" value="PPE-SVP"/>
    <property type="match status" value="1"/>
</dbReference>
<gene>
    <name evidence="6" type="ORF">MHIB_40410</name>
</gene>
<dbReference type="PANTHER" id="PTHR46766">
    <property type="entry name" value="GLUTAMINE-RICH PROTEIN 2"/>
    <property type="match status" value="1"/>
</dbReference>
<evidence type="ECO:0000259" key="5">
    <source>
        <dbReference type="Pfam" id="PF12484"/>
    </source>
</evidence>
<feature type="domain" description="PPE" evidence="3">
    <location>
        <begin position="24"/>
        <end position="185"/>
    </location>
</feature>
<dbReference type="InterPro" id="IPR038332">
    <property type="entry name" value="PPE_sf"/>
</dbReference>
<dbReference type="Gene3D" id="1.20.1260.20">
    <property type="entry name" value="PPE superfamily"/>
    <property type="match status" value="1"/>
</dbReference>
<feature type="region of interest" description="Disordered" evidence="2">
    <location>
        <begin position="188"/>
        <end position="211"/>
    </location>
</feature>
<comment type="similarity">
    <text evidence="1">Belongs to the mycobacterial PPE family.</text>
</comment>
<feature type="region of interest" description="Disordered" evidence="2">
    <location>
        <begin position="403"/>
        <end position="439"/>
    </location>
</feature>
<dbReference type="InterPro" id="IPR000030">
    <property type="entry name" value="PPE_dom"/>
</dbReference>
<feature type="domain" description="SHOCT" evidence="4">
    <location>
        <begin position="447"/>
        <end position="474"/>
    </location>
</feature>
<feature type="domain" description="PPE family C-terminal" evidence="5">
    <location>
        <begin position="331"/>
        <end position="403"/>
    </location>
</feature>
<evidence type="ECO:0000256" key="1">
    <source>
        <dbReference type="ARBA" id="ARBA00010652"/>
    </source>
</evidence>
<dbReference type="Proteomes" id="UP000467260">
    <property type="component" value="Chromosome"/>
</dbReference>
<keyword evidence="7" id="KW-1185">Reference proteome</keyword>
<evidence type="ECO:0008006" key="8">
    <source>
        <dbReference type="Google" id="ProtNLM"/>
    </source>
</evidence>
<evidence type="ECO:0000313" key="7">
    <source>
        <dbReference type="Proteomes" id="UP000467260"/>
    </source>
</evidence>
<dbReference type="Pfam" id="PF09851">
    <property type="entry name" value="SHOCT"/>
    <property type="match status" value="1"/>
</dbReference>
<dbReference type="InterPro" id="IPR022171">
    <property type="entry name" value="PPE_C"/>
</dbReference>
<protein>
    <recommendedName>
        <fullName evidence="8">PPE family protein</fullName>
    </recommendedName>
</protein>
<dbReference type="InterPro" id="IPR018649">
    <property type="entry name" value="SHOCT"/>
</dbReference>
<dbReference type="GO" id="GO:0052572">
    <property type="term" value="P:response to host immune response"/>
    <property type="evidence" value="ECO:0007669"/>
    <property type="project" value="TreeGrafter"/>
</dbReference>
<dbReference type="FunFam" id="1.20.1260.20:FF:000001">
    <property type="entry name" value="PPE family protein PPE41"/>
    <property type="match status" value="1"/>
</dbReference>